<dbReference type="InterPro" id="IPR001478">
    <property type="entry name" value="PDZ"/>
</dbReference>
<dbReference type="FunFam" id="3.90.226.10:FF:000090">
    <property type="entry name" value="Tail-specific protease"/>
    <property type="match status" value="1"/>
</dbReference>
<feature type="region of interest" description="Disordered" evidence="6">
    <location>
        <begin position="674"/>
        <end position="734"/>
    </location>
</feature>
<evidence type="ECO:0000256" key="3">
    <source>
        <dbReference type="ARBA" id="ARBA00022801"/>
    </source>
</evidence>
<dbReference type="SMART" id="SM00245">
    <property type="entry name" value="TSPc"/>
    <property type="match status" value="1"/>
</dbReference>
<protein>
    <submittedName>
        <fullName evidence="10">Carboxy terminal-processing peptidase</fullName>
    </submittedName>
</protein>
<dbReference type="InterPro" id="IPR029045">
    <property type="entry name" value="ClpP/crotonase-like_dom_sf"/>
</dbReference>
<dbReference type="GO" id="GO:0007165">
    <property type="term" value="P:signal transduction"/>
    <property type="evidence" value="ECO:0007669"/>
    <property type="project" value="TreeGrafter"/>
</dbReference>
<dbReference type="Gene3D" id="3.90.226.10">
    <property type="entry name" value="2-enoyl-CoA Hydratase, Chain A, domain 1"/>
    <property type="match status" value="1"/>
</dbReference>
<dbReference type="EMBL" id="JACHVC010000005">
    <property type="protein sequence ID" value="MBC2605083.1"/>
    <property type="molecule type" value="Genomic_DNA"/>
</dbReference>
<dbReference type="CDD" id="cd06782">
    <property type="entry name" value="cpPDZ_CPP-like"/>
    <property type="match status" value="1"/>
</dbReference>
<comment type="similarity">
    <text evidence="1 5">Belongs to the peptidase S41A family.</text>
</comment>
<dbReference type="GO" id="GO:0030288">
    <property type="term" value="C:outer membrane-bounded periplasmic space"/>
    <property type="evidence" value="ECO:0007669"/>
    <property type="project" value="TreeGrafter"/>
</dbReference>
<gene>
    <name evidence="10" type="ORF">H5P27_03415</name>
</gene>
<dbReference type="Proteomes" id="UP000526501">
    <property type="component" value="Unassembled WGS sequence"/>
</dbReference>
<dbReference type="RefSeq" id="WP_185658963.1">
    <property type="nucleotide sequence ID" value="NZ_CAWPOO010000005.1"/>
</dbReference>
<dbReference type="InterPro" id="IPR040573">
    <property type="entry name" value="TSP_N"/>
</dbReference>
<comment type="caution">
    <text evidence="10">The sequence shown here is derived from an EMBL/GenBank/DDBJ whole genome shotgun (WGS) entry which is preliminary data.</text>
</comment>
<feature type="signal peptide" evidence="7">
    <location>
        <begin position="1"/>
        <end position="22"/>
    </location>
</feature>
<dbReference type="NCBIfam" id="TIGR00225">
    <property type="entry name" value="prc"/>
    <property type="match status" value="1"/>
</dbReference>
<evidence type="ECO:0000256" key="7">
    <source>
        <dbReference type="SAM" id="SignalP"/>
    </source>
</evidence>
<dbReference type="GO" id="GO:0006508">
    <property type="term" value="P:proteolysis"/>
    <property type="evidence" value="ECO:0007669"/>
    <property type="project" value="UniProtKB-KW"/>
</dbReference>
<feature type="chain" id="PRO_5030652729" evidence="7">
    <location>
        <begin position="23"/>
        <end position="771"/>
    </location>
</feature>
<feature type="domain" description="PDZ" evidence="8">
    <location>
        <begin position="246"/>
        <end position="323"/>
    </location>
</feature>
<feature type="domain" description="Tail specific protease" evidence="9">
    <location>
        <begin position="328"/>
        <end position="551"/>
    </location>
</feature>
<dbReference type="Gene3D" id="2.30.42.10">
    <property type="match status" value="1"/>
</dbReference>
<keyword evidence="2 5" id="KW-0645">Protease</keyword>
<evidence type="ECO:0000259" key="8">
    <source>
        <dbReference type="SMART" id="SM00228"/>
    </source>
</evidence>
<keyword evidence="7" id="KW-0732">Signal</keyword>
<dbReference type="AlphaFoldDB" id="A0A7X1B5T7"/>
<reference evidence="10 11" key="1">
    <citation type="submission" date="2020-07" db="EMBL/GenBank/DDBJ databases">
        <authorList>
            <person name="Feng X."/>
        </authorList>
    </citation>
    <scope>NUCLEOTIDE SEQUENCE [LARGE SCALE GENOMIC DNA]</scope>
    <source>
        <strain evidence="10 11">JCM23202</strain>
    </source>
</reference>
<dbReference type="GO" id="GO:0004175">
    <property type="term" value="F:endopeptidase activity"/>
    <property type="evidence" value="ECO:0007669"/>
    <property type="project" value="TreeGrafter"/>
</dbReference>
<evidence type="ECO:0000256" key="2">
    <source>
        <dbReference type="ARBA" id="ARBA00022670"/>
    </source>
</evidence>
<dbReference type="CDD" id="cd07560">
    <property type="entry name" value="Peptidase_S41_CPP"/>
    <property type="match status" value="1"/>
</dbReference>
<dbReference type="Pfam" id="PF17804">
    <property type="entry name" value="TSP_NTD"/>
    <property type="match status" value="1"/>
</dbReference>
<dbReference type="SUPFAM" id="SSF50156">
    <property type="entry name" value="PDZ domain-like"/>
    <property type="match status" value="1"/>
</dbReference>
<dbReference type="InterPro" id="IPR005151">
    <property type="entry name" value="Tail-specific_protease"/>
</dbReference>
<proteinExistence type="inferred from homology"/>
<dbReference type="GO" id="GO:0008236">
    <property type="term" value="F:serine-type peptidase activity"/>
    <property type="evidence" value="ECO:0007669"/>
    <property type="project" value="UniProtKB-KW"/>
</dbReference>
<feature type="compositionally biased region" description="Acidic residues" evidence="6">
    <location>
        <begin position="688"/>
        <end position="728"/>
    </location>
</feature>
<dbReference type="Pfam" id="PF11818">
    <property type="entry name" value="DUF3340"/>
    <property type="match status" value="1"/>
</dbReference>
<evidence type="ECO:0000313" key="10">
    <source>
        <dbReference type="EMBL" id="MBC2605083.1"/>
    </source>
</evidence>
<dbReference type="SUPFAM" id="SSF52096">
    <property type="entry name" value="ClpP/crotonase"/>
    <property type="match status" value="1"/>
</dbReference>
<dbReference type="InterPro" id="IPR036034">
    <property type="entry name" value="PDZ_sf"/>
</dbReference>
<sequence length="771" mass="87985">MTKCLTAAAALLGLISASLSFAVTSLEEPLPELKSTSLMENEARLVVEMLETMHFESAEISNETFAELITEFMENLDYNKLYFLEEEQKQFIEEYGNSLGFKLRYQGQLEAAFDIYSIYRDHVIDRVDWVLNQLERDWTFDTDEYYIYDREESPWPKSKEEADELWRLRVKYELLQEILNDKTQEEAKERITKRYERVLRSMHENTAKDVEEIFLTSLTKMFDPHSSFLSSDTLEDFNISMRLKLIGIGAMLSEEDGYCVIRELVPGAPAIRSKKIKPNDRIVAVAQEGEEPVDIIGMGLRKIVDQIRGEKGSKVTLTIIPADATDDSVREDVVIVRDEVHINSSRATGKIFEVPDQEGKMSSIGVIDIPTFYGGDEYFENGQRYMTSVTADVEELVNKMKTEGVEGIVLDLRRNGGGLLDEAIRMTGLFIRRGPVVQVREKSGYVQSHMDRDPKVAYSGPLAVLTSRYSASASEILAGALQNYGRSITIGNSSTHGKGTVQQVFSLDQYVLRKDIANDRAGAAKLTIRKFYLPNGFSTQRKGVVPDIQLHSIEEITAVGEADLPNALSWDYIKPVTRFVEMTLKSNLLEQLTSSSEERMSSLEEFEFLQKRLDWYSEREEKKKISLNLEQRKVMMEEDEAFLDSIKDEQRSLAEKNYEFTEVKLDSVIREEAQREKEEAEFENTLAAEEETAPTAEETEEETSTELASDESENSASEEEEEEEDLPDFDIQLRETLRIMTEAIEISPNPTDWSQPALPIASKSRFERLMN</sequence>
<name>A0A7X1B5T7_9BACT</name>
<evidence type="ECO:0000256" key="5">
    <source>
        <dbReference type="RuleBase" id="RU004404"/>
    </source>
</evidence>
<dbReference type="InterPro" id="IPR004447">
    <property type="entry name" value="Peptidase_S41A"/>
</dbReference>
<evidence type="ECO:0000259" key="9">
    <source>
        <dbReference type="SMART" id="SM00245"/>
    </source>
</evidence>
<dbReference type="InterPro" id="IPR020992">
    <property type="entry name" value="Tail_Prtase_C"/>
</dbReference>
<accession>A0A7X1B5T7</accession>
<keyword evidence="3 5" id="KW-0378">Hydrolase</keyword>
<dbReference type="Pfam" id="PF03572">
    <property type="entry name" value="Peptidase_S41"/>
    <property type="match status" value="1"/>
</dbReference>
<dbReference type="PANTHER" id="PTHR32060">
    <property type="entry name" value="TAIL-SPECIFIC PROTEASE"/>
    <property type="match status" value="1"/>
</dbReference>
<dbReference type="PANTHER" id="PTHR32060:SF22">
    <property type="entry name" value="CARBOXYL-TERMINAL-PROCESSING PEPTIDASE 3, CHLOROPLASTIC"/>
    <property type="match status" value="1"/>
</dbReference>
<dbReference type="Pfam" id="PF00595">
    <property type="entry name" value="PDZ"/>
    <property type="match status" value="1"/>
</dbReference>
<evidence type="ECO:0000256" key="6">
    <source>
        <dbReference type="SAM" id="MobiDB-lite"/>
    </source>
</evidence>
<organism evidence="10 11">
    <name type="scientific">Pelagicoccus albus</name>
    <dbReference type="NCBI Taxonomy" id="415222"/>
    <lineage>
        <taxon>Bacteria</taxon>
        <taxon>Pseudomonadati</taxon>
        <taxon>Verrucomicrobiota</taxon>
        <taxon>Opitutia</taxon>
        <taxon>Puniceicoccales</taxon>
        <taxon>Pelagicoccaceae</taxon>
        <taxon>Pelagicoccus</taxon>
    </lineage>
</organism>
<evidence type="ECO:0000256" key="4">
    <source>
        <dbReference type="ARBA" id="ARBA00022825"/>
    </source>
</evidence>
<keyword evidence="4 5" id="KW-0720">Serine protease</keyword>
<keyword evidence="11" id="KW-1185">Reference proteome</keyword>
<evidence type="ECO:0000313" key="11">
    <source>
        <dbReference type="Proteomes" id="UP000526501"/>
    </source>
</evidence>
<evidence type="ECO:0000256" key="1">
    <source>
        <dbReference type="ARBA" id="ARBA00009179"/>
    </source>
</evidence>
<dbReference type="SMART" id="SM00228">
    <property type="entry name" value="PDZ"/>
    <property type="match status" value="1"/>
</dbReference>